<dbReference type="Proteomes" id="UP000295293">
    <property type="component" value="Unassembled WGS sequence"/>
</dbReference>
<evidence type="ECO:0000256" key="1">
    <source>
        <dbReference type="SAM" id="Phobius"/>
    </source>
</evidence>
<dbReference type="RefSeq" id="WP_133820012.1">
    <property type="nucleotide sequence ID" value="NZ_SNZH01000011.1"/>
</dbReference>
<keyword evidence="3" id="KW-1185">Reference proteome</keyword>
<keyword evidence="1" id="KW-1133">Transmembrane helix</keyword>
<accession>A0A4R6YSX9</accession>
<sequence>MAFLSKLRVIIFLIVLLVGGPVMLVVGYKEAKDSRALADHGVTVEATVIDVTNSTKRGRERNFHAKISYTTADGSIVRDDVSVGTEQGKALRDALASEPKLSVRYLPEDPTTVALADHKDESNFFYGIGALMLLVGIGMLVYRLRKKPDAE</sequence>
<feature type="transmembrane region" description="Helical" evidence="1">
    <location>
        <begin position="124"/>
        <end position="142"/>
    </location>
</feature>
<proteinExistence type="predicted"/>
<dbReference type="AlphaFoldDB" id="A0A4R6YSX9"/>
<protein>
    <submittedName>
        <fullName evidence="2">Uncharacterized protein DUF3592</fullName>
    </submittedName>
</protein>
<keyword evidence="1" id="KW-0472">Membrane</keyword>
<feature type="transmembrane region" description="Helical" evidence="1">
    <location>
        <begin position="7"/>
        <end position="28"/>
    </location>
</feature>
<organism evidence="2 3">
    <name type="scientific">Tahibacter aquaticus</name>
    <dbReference type="NCBI Taxonomy" id="520092"/>
    <lineage>
        <taxon>Bacteria</taxon>
        <taxon>Pseudomonadati</taxon>
        <taxon>Pseudomonadota</taxon>
        <taxon>Gammaproteobacteria</taxon>
        <taxon>Lysobacterales</taxon>
        <taxon>Rhodanobacteraceae</taxon>
        <taxon>Tahibacter</taxon>
    </lineage>
</organism>
<keyword evidence="1" id="KW-0812">Transmembrane</keyword>
<evidence type="ECO:0000313" key="2">
    <source>
        <dbReference type="EMBL" id="TDR41266.1"/>
    </source>
</evidence>
<reference evidence="2 3" key="1">
    <citation type="submission" date="2019-03" db="EMBL/GenBank/DDBJ databases">
        <title>Genomic Encyclopedia of Type Strains, Phase IV (KMG-IV): sequencing the most valuable type-strain genomes for metagenomic binning, comparative biology and taxonomic classification.</title>
        <authorList>
            <person name="Goeker M."/>
        </authorList>
    </citation>
    <scope>NUCLEOTIDE SEQUENCE [LARGE SCALE GENOMIC DNA]</scope>
    <source>
        <strain evidence="2 3">DSM 21667</strain>
    </source>
</reference>
<evidence type="ECO:0000313" key="3">
    <source>
        <dbReference type="Proteomes" id="UP000295293"/>
    </source>
</evidence>
<dbReference type="EMBL" id="SNZH01000011">
    <property type="protein sequence ID" value="TDR41266.1"/>
    <property type="molecule type" value="Genomic_DNA"/>
</dbReference>
<comment type="caution">
    <text evidence="2">The sequence shown here is derived from an EMBL/GenBank/DDBJ whole genome shotgun (WGS) entry which is preliminary data.</text>
</comment>
<name>A0A4R6YSX9_9GAMM</name>
<gene>
    <name evidence="2" type="ORF">DFR29_111180</name>
</gene>
<dbReference type="OrthoDB" id="8904681at2"/>